<evidence type="ECO:0008006" key="3">
    <source>
        <dbReference type="Google" id="ProtNLM"/>
    </source>
</evidence>
<reference evidence="1 2" key="1">
    <citation type="submission" date="2019-04" db="EMBL/GenBank/DDBJ databases">
        <title>Complete genome sequencing of Piscirickettsia salmonis strain Psal-009.</title>
        <authorList>
            <person name="Schober I."/>
            <person name="Bunk B."/>
            <person name="Sproer C."/>
            <person name="Carril G.P."/>
            <person name="Riedel T."/>
            <person name="Flores-Herrera P.A."/>
            <person name="Nourdin-Galindo G."/>
            <person name="Marshall S.H."/>
            <person name="Overmann J."/>
        </authorList>
    </citation>
    <scope>NUCLEOTIDE SEQUENCE [LARGE SCALE GENOMIC DNA]</scope>
    <source>
        <strain evidence="1 2">Psal-009</strain>
    </source>
</reference>
<organism evidence="1 2">
    <name type="scientific">Piscirickettsia salmonis</name>
    <dbReference type="NCBI Taxonomy" id="1238"/>
    <lineage>
        <taxon>Bacteria</taxon>
        <taxon>Pseudomonadati</taxon>
        <taxon>Pseudomonadota</taxon>
        <taxon>Gammaproteobacteria</taxon>
        <taxon>Thiotrichales</taxon>
        <taxon>Piscirickettsiaceae</taxon>
        <taxon>Piscirickettsia</taxon>
    </lineage>
</organism>
<dbReference type="Proteomes" id="UP000422232">
    <property type="component" value="Chromosome"/>
</dbReference>
<keyword evidence="2" id="KW-1185">Reference proteome</keyword>
<gene>
    <name evidence="1" type="ORF">Psal009_00372</name>
</gene>
<proteinExistence type="predicted"/>
<dbReference type="GeneID" id="66742554"/>
<dbReference type="AlphaFoldDB" id="A0A9Q5YIU1"/>
<evidence type="ECO:0000313" key="2">
    <source>
        <dbReference type="Proteomes" id="UP000422232"/>
    </source>
</evidence>
<protein>
    <recommendedName>
        <fullName evidence="3">DUF2190 family protein</fullName>
    </recommendedName>
</protein>
<dbReference type="EMBL" id="CP038908">
    <property type="protein sequence ID" value="QGO04504.1"/>
    <property type="molecule type" value="Genomic_DNA"/>
</dbReference>
<accession>A0A9Q5YIU1</accession>
<sequence length="137" mass="13520">MILIPNGYLIPALPQPSPNLFGIAAADLSGSQNAAVSITKDGFTVTAAGKACDGILQNTPKKSEDCEIICSGAVKATAAGAITAGDYVKVASNGQLIQAAAGDTATGAALETAKAAGDLIGIHLIPNGYLILAAPSK</sequence>
<dbReference type="RefSeq" id="WP_016212014.1">
    <property type="nucleotide sequence ID" value="NZ_CP013761.1"/>
</dbReference>
<evidence type="ECO:0000313" key="1">
    <source>
        <dbReference type="EMBL" id="QGO04504.1"/>
    </source>
</evidence>
<name>A0A9Q5YIU1_PISSA</name>